<feature type="domain" description="HAMP" evidence="11">
    <location>
        <begin position="197"/>
        <end position="249"/>
    </location>
</feature>
<dbReference type="AlphaFoldDB" id="A0A9D7E5H4"/>
<feature type="coiled-coil region" evidence="8">
    <location>
        <begin position="248"/>
        <end position="282"/>
    </location>
</feature>
<dbReference type="InterPro" id="IPR005467">
    <property type="entry name" value="His_kinase_dom"/>
</dbReference>
<keyword evidence="4" id="KW-0597">Phosphoprotein</keyword>
<dbReference type="PROSITE" id="PS50885">
    <property type="entry name" value="HAMP"/>
    <property type="match status" value="1"/>
</dbReference>
<dbReference type="SMART" id="SM00304">
    <property type="entry name" value="HAMP"/>
    <property type="match status" value="1"/>
</dbReference>
<sequence>MKILDWKNWGITARLMLIATLPVMLMFVSVLLYAYVSRTQEVRQELDERGRLIASLLAESSEYAVISGNIAYVERTVRWLLQVDRSIQSVEIVDGGNRPLSRIATSASLDGDAREFEAPINRELVSLSTFDSEEVPHLSAPLESGPTGKSKNTVGYVRVFVSPSDMRAKQWHRIFVGSTIAAGALLVSVLFGLFLATGLTRPLATAVSAVRSIKGGNYVTRIEPNAGGEIGELQSAITSMAQNLNEFRRDLEEKVIARTRDLEAARDEAMRSNADKMRLIQKVNSLIEEERKGIAIEMHDHFNAELIVARLEAQRILDLSSQQITTSSIEEIRDKAEAIVGRTSGLYEMARGIVRRLRPEVIDTLGLRDAVDEMVRQYDTLHPQCRFALEATGDFSRLSGELALTAYRLIQEALSNVVKHSAATVSLVRLAMSEDEEVLRIDVTDNGKGFDPHTTESGIGLIGMRERVHGAGGRLEINTGDKAGTSIAIQLPIGEDLRE</sequence>
<dbReference type="PROSITE" id="PS50109">
    <property type="entry name" value="HIS_KIN"/>
    <property type="match status" value="1"/>
</dbReference>
<dbReference type="InterPro" id="IPR003660">
    <property type="entry name" value="HAMP_dom"/>
</dbReference>
<dbReference type="EMBL" id="JADJEV010000003">
    <property type="protein sequence ID" value="MBK6973220.1"/>
    <property type="molecule type" value="Genomic_DNA"/>
</dbReference>
<keyword evidence="5" id="KW-0808">Transferase</keyword>
<organism evidence="12 13">
    <name type="scientific">Candidatus Methylophosphatis roskildensis</name>
    <dbReference type="NCBI Taxonomy" id="2899263"/>
    <lineage>
        <taxon>Bacteria</taxon>
        <taxon>Pseudomonadati</taxon>
        <taxon>Pseudomonadota</taxon>
        <taxon>Betaproteobacteria</taxon>
        <taxon>Nitrosomonadales</taxon>
        <taxon>Sterolibacteriaceae</taxon>
        <taxon>Candidatus Methylophosphatis</taxon>
    </lineage>
</organism>
<dbReference type="CDD" id="cd06225">
    <property type="entry name" value="HAMP"/>
    <property type="match status" value="1"/>
</dbReference>
<evidence type="ECO:0000259" key="11">
    <source>
        <dbReference type="PROSITE" id="PS50885"/>
    </source>
</evidence>
<keyword evidence="7" id="KW-0902">Two-component regulatory system</keyword>
<keyword evidence="9" id="KW-0812">Transmembrane</keyword>
<dbReference type="Proteomes" id="UP000807785">
    <property type="component" value="Unassembled WGS sequence"/>
</dbReference>
<dbReference type="InterPro" id="IPR011712">
    <property type="entry name" value="Sig_transdc_His_kin_sub3_dim/P"/>
</dbReference>
<evidence type="ECO:0000256" key="3">
    <source>
        <dbReference type="ARBA" id="ARBA00012438"/>
    </source>
</evidence>
<protein>
    <recommendedName>
        <fullName evidence="3">histidine kinase</fullName>
        <ecNumber evidence="3">2.7.13.3</ecNumber>
    </recommendedName>
</protein>
<feature type="transmembrane region" description="Helical" evidence="9">
    <location>
        <begin position="174"/>
        <end position="196"/>
    </location>
</feature>
<gene>
    <name evidence="12" type="ORF">IPH26_09810</name>
</gene>
<evidence type="ECO:0000259" key="10">
    <source>
        <dbReference type="PROSITE" id="PS50109"/>
    </source>
</evidence>
<evidence type="ECO:0000256" key="4">
    <source>
        <dbReference type="ARBA" id="ARBA00022553"/>
    </source>
</evidence>
<name>A0A9D7E5H4_9PROT</name>
<evidence type="ECO:0000256" key="2">
    <source>
        <dbReference type="ARBA" id="ARBA00004370"/>
    </source>
</evidence>
<dbReference type="Pfam" id="PF07730">
    <property type="entry name" value="HisKA_3"/>
    <property type="match status" value="1"/>
</dbReference>
<keyword evidence="9" id="KW-1133">Transmembrane helix</keyword>
<dbReference type="Pfam" id="PF00672">
    <property type="entry name" value="HAMP"/>
    <property type="match status" value="1"/>
</dbReference>
<evidence type="ECO:0000256" key="7">
    <source>
        <dbReference type="ARBA" id="ARBA00023012"/>
    </source>
</evidence>
<evidence type="ECO:0000256" key="5">
    <source>
        <dbReference type="ARBA" id="ARBA00022679"/>
    </source>
</evidence>
<comment type="catalytic activity">
    <reaction evidence="1">
        <text>ATP + protein L-histidine = ADP + protein N-phospho-L-histidine.</text>
        <dbReference type="EC" id="2.7.13.3"/>
    </reaction>
</comment>
<dbReference type="InterPro" id="IPR050482">
    <property type="entry name" value="Sensor_HK_TwoCompSys"/>
</dbReference>
<dbReference type="PANTHER" id="PTHR24421">
    <property type="entry name" value="NITRATE/NITRITE SENSOR PROTEIN NARX-RELATED"/>
    <property type="match status" value="1"/>
</dbReference>
<keyword evidence="9" id="KW-0472">Membrane</keyword>
<evidence type="ECO:0000313" key="13">
    <source>
        <dbReference type="Proteomes" id="UP000807785"/>
    </source>
</evidence>
<dbReference type="GO" id="GO:0046983">
    <property type="term" value="F:protein dimerization activity"/>
    <property type="evidence" value="ECO:0007669"/>
    <property type="project" value="InterPro"/>
</dbReference>
<reference evidence="12" key="1">
    <citation type="submission" date="2020-10" db="EMBL/GenBank/DDBJ databases">
        <title>Connecting structure to function with the recovery of over 1000 high-quality activated sludge metagenome-assembled genomes encoding full-length rRNA genes using long-read sequencing.</title>
        <authorList>
            <person name="Singleton C.M."/>
            <person name="Petriglieri F."/>
            <person name="Kristensen J.M."/>
            <person name="Kirkegaard R.H."/>
            <person name="Michaelsen T.Y."/>
            <person name="Andersen M.H."/>
            <person name="Karst S.M."/>
            <person name="Dueholm M.S."/>
            <person name="Nielsen P.H."/>
            <person name="Albertsen M."/>
        </authorList>
    </citation>
    <scope>NUCLEOTIDE SEQUENCE</scope>
    <source>
        <strain evidence="12">Bjer_18-Q3-R1-45_BAT3C.347</strain>
    </source>
</reference>
<proteinExistence type="predicted"/>
<feature type="transmembrane region" description="Helical" evidence="9">
    <location>
        <begin position="15"/>
        <end position="36"/>
    </location>
</feature>
<dbReference type="SUPFAM" id="SSF55874">
    <property type="entry name" value="ATPase domain of HSP90 chaperone/DNA topoisomerase II/histidine kinase"/>
    <property type="match status" value="1"/>
</dbReference>
<accession>A0A9D7E5H4</accession>
<evidence type="ECO:0000256" key="1">
    <source>
        <dbReference type="ARBA" id="ARBA00000085"/>
    </source>
</evidence>
<evidence type="ECO:0000256" key="8">
    <source>
        <dbReference type="SAM" id="Coils"/>
    </source>
</evidence>
<comment type="caution">
    <text evidence="12">The sequence shown here is derived from an EMBL/GenBank/DDBJ whole genome shotgun (WGS) entry which is preliminary data.</text>
</comment>
<comment type="subcellular location">
    <subcellularLocation>
        <location evidence="2">Membrane</location>
    </subcellularLocation>
</comment>
<dbReference type="Gene3D" id="6.10.340.10">
    <property type="match status" value="1"/>
</dbReference>
<dbReference type="CDD" id="cd16917">
    <property type="entry name" value="HATPase_UhpB-NarQ-NarX-like"/>
    <property type="match status" value="1"/>
</dbReference>
<dbReference type="SMART" id="SM00387">
    <property type="entry name" value="HATPase_c"/>
    <property type="match status" value="1"/>
</dbReference>
<evidence type="ECO:0000256" key="9">
    <source>
        <dbReference type="SAM" id="Phobius"/>
    </source>
</evidence>
<dbReference type="Gene3D" id="3.30.565.10">
    <property type="entry name" value="Histidine kinase-like ATPase, C-terminal domain"/>
    <property type="match status" value="1"/>
</dbReference>
<dbReference type="Pfam" id="PF02518">
    <property type="entry name" value="HATPase_c"/>
    <property type="match status" value="1"/>
</dbReference>
<keyword evidence="6" id="KW-0418">Kinase</keyword>
<dbReference type="GO" id="GO:0016020">
    <property type="term" value="C:membrane"/>
    <property type="evidence" value="ECO:0007669"/>
    <property type="project" value="UniProtKB-SubCell"/>
</dbReference>
<dbReference type="EC" id="2.7.13.3" evidence="3"/>
<dbReference type="PANTHER" id="PTHR24421:SF58">
    <property type="entry name" value="SIGNAL TRANSDUCTION HISTIDINE-PROTEIN KINASE_PHOSPHATASE UHPB"/>
    <property type="match status" value="1"/>
</dbReference>
<dbReference type="InterPro" id="IPR036890">
    <property type="entry name" value="HATPase_C_sf"/>
</dbReference>
<dbReference type="SUPFAM" id="SSF158472">
    <property type="entry name" value="HAMP domain-like"/>
    <property type="match status" value="1"/>
</dbReference>
<dbReference type="GO" id="GO:0000155">
    <property type="term" value="F:phosphorelay sensor kinase activity"/>
    <property type="evidence" value="ECO:0007669"/>
    <property type="project" value="InterPro"/>
</dbReference>
<keyword evidence="8" id="KW-0175">Coiled coil</keyword>
<evidence type="ECO:0000256" key="6">
    <source>
        <dbReference type="ARBA" id="ARBA00022777"/>
    </source>
</evidence>
<feature type="domain" description="Histidine kinase" evidence="10">
    <location>
        <begin position="408"/>
        <end position="495"/>
    </location>
</feature>
<evidence type="ECO:0000313" key="12">
    <source>
        <dbReference type="EMBL" id="MBK6973220.1"/>
    </source>
</evidence>
<dbReference type="InterPro" id="IPR003594">
    <property type="entry name" value="HATPase_dom"/>
</dbReference>